<dbReference type="InterPro" id="IPR036477">
    <property type="entry name" value="Formyl_transf_N_sf"/>
</dbReference>
<evidence type="ECO:0000259" key="2">
    <source>
        <dbReference type="Pfam" id="PF21553"/>
    </source>
</evidence>
<gene>
    <name evidence="3" type="ORF">NZ47_03440</name>
</gene>
<dbReference type="CDD" id="cd08821">
    <property type="entry name" value="FMT_core_like_1"/>
    <property type="match status" value="1"/>
</dbReference>
<proteinExistence type="predicted"/>
<evidence type="ECO:0000259" key="1">
    <source>
        <dbReference type="Pfam" id="PF00551"/>
    </source>
</evidence>
<dbReference type="GO" id="GO:0016740">
    <property type="term" value="F:transferase activity"/>
    <property type="evidence" value="ECO:0007669"/>
    <property type="project" value="UniProtKB-KW"/>
</dbReference>
<keyword evidence="3" id="KW-0808">Transferase</keyword>
<protein>
    <submittedName>
        <fullName evidence="3">Methionyl-tRNA formyltransferase</fullName>
    </submittedName>
</protein>
<feature type="domain" description="Formyl transferase N-terminal" evidence="1">
    <location>
        <begin position="33"/>
        <end position="141"/>
    </location>
</feature>
<dbReference type="Proteomes" id="UP000030993">
    <property type="component" value="Unassembled WGS sequence"/>
</dbReference>
<dbReference type="Gene3D" id="3.40.50.170">
    <property type="entry name" value="Formyl transferase, N-terminal domain"/>
    <property type="match status" value="1"/>
</dbReference>
<dbReference type="Pfam" id="PF00551">
    <property type="entry name" value="Formyl_trans_N"/>
    <property type="match status" value="1"/>
</dbReference>
<dbReference type="InterPro" id="IPR002376">
    <property type="entry name" value="Formyl_transf_N"/>
</dbReference>
<evidence type="ECO:0000313" key="3">
    <source>
        <dbReference type="EMBL" id="KHM52666.1"/>
    </source>
</evidence>
<keyword evidence="4" id="KW-1185">Reference proteome</keyword>
<dbReference type="Gene3D" id="3.10.25.20">
    <property type="match status" value="1"/>
</dbReference>
<dbReference type="EMBL" id="JSCE01000069">
    <property type="protein sequence ID" value="KHM52666.1"/>
    <property type="molecule type" value="Genomic_DNA"/>
</dbReference>
<dbReference type="InterPro" id="IPR049355">
    <property type="entry name" value="Formyl_trans-like_C"/>
</dbReference>
<dbReference type="RefSeq" id="WP_039206477.1">
    <property type="nucleotide sequence ID" value="NZ_JSCE01000069.1"/>
</dbReference>
<dbReference type="Pfam" id="PF21553">
    <property type="entry name" value="Formyl_trans_C_2"/>
    <property type="match status" value="1"/>
</dbReference>
<sequence>MRIVIVSNKDWHRKYVDEIEARTNSNVMYLSGREEVTREKLTEFKPDWVFFPHWSYIIPAEVYENFRCVIFHMTDLPFGRGGSPLQNLIARGIYETKLSAIRCVKELDAGEIYKKIPLSLWGTAEEIYLRAAELTKEIIIDLVLNTVEPVPQSGEVITFQRRKSADGNVELCGSLHQVFDYIRMLDADTYPKAFLETEKFRLEFSRASLRENEILADVKITVKGE</sequence>
<evidence type="ECO:0000313" key="4">
    <source>
        <dbReference type="Proteomes" id="UP000030993"/>
    </source>
</evidence>
<organism evidence="3 4">
    <name type="scientific">Anaerovibrio lipolyticus</name>
    <dbReference type="NCBI Taxonomy" id="82374"/>
    <lineage>
        <taxon>Bacteria</taxon>
        <taxon>Bacillati</taxon>
        <taxon>Bacillota</taxon>
        <taxon>Negativicutes</taxon>
        <taxon>Selenomonadales</taxon>
        <taxon>Selenomonadaceae</taxon>
        <taxon>Anaerovibrio</taxon>
    </lineage>
</organism>
<dbReference type="SUPFAM" id="SSF53328">
    <property type="entry name" value="Formyltransferase"/>
    <property type="match status" value="1"/>
</dbReference>
<dbReference type="InterPro" id="IPR011034">
    <property type="entry name" value="Formyl_transferase-like_C_sf"/>
</dbReference>
<accession>A0A0B2K1J2</accession>
<feature type="domain" description="Methionyl-tRNA formyltransferase-like C-terminal" evidence="2">
    <location>
        <begin position="167"/>
        <end position="221"/>
    </location>
</feature>
<dbReference type="AlphaFoldDB" id="A0A0B2K1J2"/>
<name>A0A0B2K1J2_9FIRM</name>
<reference evidence="3 4" key="1">
    <citation type="journal article" date="2013" name="PLoS ONE">
        <title>Identification and characterization of three novel lipases belonging to families II and V from Anaerovibrio lipolyticus 5ST.</title>
        <authorList>
            <person name="Prive F."/>
            <person name="Kaderbhai N.N."/>
            <person name="Girdwood S."/>
            <person name="Worgan H.J."/>
            <person name="Pinloche E."/>
            <person name="Scollan N.D."/>
            <person name="Huws S.A."/>
            <person name="Newbold C.J."/>
        </authorList>
    </citation>
    <scope>NUCLEOTIDE SEQUENCE [LARGE SCALE GENOMIC DNA]</scope>
    <source>
        <strain evidence="3 4">5S</strain>
    </source>
</reference>
<dbReference type="SUPFAM" id="SSF50486">
    <property type="entry name" value="FMT C-terminal domain-like"/>
    <property type="match status" value="1"/>
</dbReference>
<dbReference type="STRING" id="82374.NZ47_03440"/>
<comment type="caution">
    <text evidence="3">The sequence shown here is derived from an EMBL/GenBank/DDBJ whole genome shotgun (WGS) entry which is preliminary data.</text>
</comment>